<dbReference type="InterPro" id="IPR043502">
    <property type="entry name" value="DNA/RNA_pol_sf"/>
</dbReference>
<reference evidence="12" key="1">
    <citation type="submission" date="2020-04" db="EMBL/GenBank/DDBJ databases">
        <authorList>
            <person name="Alioto T."/>
            <person name="Alioto T."/>
            <person name="Gomez Garrido J."/>
        </authorList>
    </citation>
    <scope>NUCLEOTIDE SEQUENCE</scope>
    <source>
        <strain evidence="12">A484AB</strain>
    </source>
</reference>
<dbReference type="InterPro" id="IPR019818">
    <property type="entry name" value="IsoCit/isopropylmalate_DH_CS"/>
</dbReference>
<feature type="compositionally biased region" description="Basic and acidic residues" evidence="11">
    <location>
        <begin position="1481"/>
        <end position="1509"/>
    </location>
</feature>
<feature type="compositionally biased region" description="Basic and acidic residues" evidence="11">
    <location>
        <begin position="923"/>
        <end position="970"/>
    </location>
</feature>
<evidence type="ECO:0000256" key="3">
    <source>
        <dbReference type="ARBA" id="ARBA00007769"/>
    </source>
</evidence>
<comment type="cofactor">
    <cofactor evidence="1">
        <name>Mn(2+)</name>
        <dbReference type="ChEBI" id="CHEBI:29035"/>
    </cofactor>
</comment>
<comment type="caution">
    <text evidence="12">The sequence shown here is derived from an EMBL/GenBank/DDBJ whole genome shotgun (WGS) entry which is preliminary data.</text>
</comment>
<dbReference type="Gene3D" id="2.150.10.10">
    <property type="entry name" value="Serralysin-like metalloprotease, C-terminal"/>
    <property type="match status" value="2"/>
</dbReference>
<feature type="compositionally biased region" description="Basic and acidic residues" evidence="11">
    <location>
        <begin position="1371"/>
        <end position="1411"/>
    </location>
</feature>
<dbReference type="SUPFAM" id="SSF56219">
    <property type="entry name" value="DNase I-like"/>
    <property type="match status" value="1"/>
</dbReference>
<dbReference type="Proteomes" id="UP001152795">
    <property type="component" value="Unassembled WGS sequence"/>
</dbReference>
<feature type="non-terminal residue" evidence="12">
    <location>
        <position position="1"/>
    </location>
</feature>
<evidence type="ECO:0000256" key="7">
    <source>
        <dbReference type="ARBA" id="ARBA00022946"/>
    </source>
</evidence>
<sequence>MRLFERVVYKQEIASAFKSVIGRDQFAYKEGTNTTDALIMCLHHWLKWLDEGAYSVRVISFDYKKAFDSVSHNIICEKLKTLEINPYTINWIISFLANRKQRVVVDGIETVYVDIDKGVPQGTVLDPFLFSLMVNDIKPMDAQNNLLVKFAYDITTSAPVKSGSDSAEAEVESIQNWSEANQMTLNISKTWEMVVHGGSMKPLPAPIVGIEQKSWLKLLGVTFQENPCCWDLHIDDLLSKASGRMYILRVRKVTLMPGHGIGPEISDAVKDVFSAAEVPIAWEEVNVEPIILPSGKTTVPPQVIKSINQNKVGLKGPMETKIGKGHVSLNLTLRKTFNLFANVRPCCSIDGYPTAYKDVNLVTIRENTEGEYSGIEHMVVDGVVQSIKLITKQASSRVAEYAFSYARANNRHTVTAVHKANIMRKSDGLFLQCCREVAEKYKDLRYQETYLDTTCLNIVKDPSQFDVLVMPNLYGDILSDLCAGLIGGLGVTPSGNIGEDGVAIFESVHGTAPDIAGEDKANPTALLLSAVMMLRHMNLGDHANLIEHATLATIREGKKDTADSLSQNIAKLLACSRPVYNGNMRRKTVKHKPLGNSMYFLLGSRLFINTSIAIILLRLTGDIESNPGPVFEIPGCLKRGLKVSHLNVRSLLPKIDLVRMFISKNPFDVFTLSETWLKPTATDAEINIPNYLITRQDRKDKAGGGTAIYVKESLPYRTRDDLCKVDEVSVLQELSKLRTTKATGLDGISAKLLRDSAYIIAPYLTKIFNLSLRCGSFPDIWKKGRVTPIFKSGDPTSSNNYRPITILPTLSKLLERIVHHQVYNYLQEHKLLASQQFGFRSKLSTTIALAHFTEQILDNLDHRKITGAVSIDLRKAFDTVDHTILLEKLKTIGFTSSVLDWFCSYLSNRTQVTVINSSMSQPKPDKVPDAEGKVTDAEDKVPSSEDKVPGGEDKVPGREDKVPAGEDKVPGGEYKVTGGEDKVPGGEGKVPGGEDKVPGGEDKVPGGEDKVPGGEDKVPGGEDKVPGGEDKAPGGEDKVPGGEDKVPGGEDKVPSSEDKVSGSEDKVPGGEDKDKITGGEDKVPAGEDKVPRGEDKVTGGEDKVPGGEHKVPGGEHKVPGGEHKVPGGEDKVPGGEDKAPGGEDKVPGGEHKVPGGEHKVPGGEDNVPAGEDKVPAGENKVSAGEDKVPAGEDKVPGVEDKVPGVEEKVPGGEDKVPGGEDKVRGVEDKVPGGEDKVSGGEGKAPGGEDNVPGGEDKVPGREDKVPAGEDKVRGGEDKVPGGENKVPRSEDKVPGGEDKVPGGEDKVPGGEDKVPGGEDKVPAGEDKFLADKVPGGEDKVPGGEDKAPGSEDKAPGGEDKVPGGEDNVPGGEDKVPGGEDKAPSSEDKLSGSEDKVPGGEDKISGREDKVPAGEYKVPAGEYKVPGGEEKAPAGEDKVPGGEHKLTVGEDKVPGGEDKVPGGEDKVPGGEDKVPGSKHKVRGGEHKVPGGEHKVPGGEDKVPGVEDKVPGVENIAPGGEDKAPGGEDKVPGGEGKVPGGEHKVPGDEDKVPGGEDKVRGGEDKFPGGEDKATGGEDKVPGGEDKVPGSEHKVPGGEHKVLGDEHKVPGGEDKVPGVGDKVPGIKKQGSCR</sequence>
<feature type="compositionally biased region" description="Basic and acidic residues" evidence="11">
    <location>
        <begin position="1518"/>
        <end position="1530"/>
    </location>
</feature>
<dbReference type="PANTHER" id="PTHR11835">
    <property type="entry name" value="DECARBOXYLATING DEHYDROGENASES-ISOCITRATE, ISOPROPYLMALATE, TARTRATE"/>
    <property type="match status" value="1"/>
</dbReference>
<feature type="compositionally biased region" description="Basic and acidic residues" evidence="11">
    <location>
        <begin position="992"/>
        <end position="1162"/>
    </location>
</feature>
<evidence type="ECO:0000256" key="8">
    <source>
        <dbReference type="ARBA" id="ARBA00023002"/>
    </source>
</evidence>
<evidence type="ECO:0000256" key="4">
    <source>
        <dbReference type="ARBA" id="ARBA00022532"/>
    </source>
</evidence>
<dbReference type="EMBL" id="CACRXK020006471">
    <property type="protein sequence ID" value="CAB4009498.1"/>
    <property type="molecule type" value="Genomic_DNA"/>
</dbReference>
<dbReference type="CDD" id="cd01650">
    <property type="entry name" value="RT_nLTR_like"/>
    <property type="match status" value="2"/>
</dbReference>
<dbReference type="InterPro" id="IPR024084">
    <property type="entry name" value="IsoPropMal-DH-like_dom"/>
</dbReference>
<dbReference type="SUPFAM" id="SSF53659">
    <property type="entry name" value="Isocitrate/Isopropylmalate dehydrogenase-like"/>
    <property type="match status" value="1"/>
</dbReference>
<dbReference type="Gene3D" id="3.40.718.10">
    <property type="entry name" value="Isopropylmalate Dehydrogenase"/>
    <property type="match status" value="1"/>
</dbReference>
<dbReference type="OrthoDB" id="10261637at2759"/>
<evidence type="ECO:0000256" key="11">
    <source>
        <dbReference type="SAM" id="MobiDB-lite"/>
    </source>
</evidence>
<feature type="compositionally biased region" description="Basic and acidic residues" evidence="11">
    <location>
        <begin position="1426"/>
        <end position="1474"/>
    </location>
</feature>
<keyword evidence="13" id="KW-1185">Reference proteome</keyword>
<evidence type="ECO:0000256" key="2">
    <source>
        <dbReference type="ARBA" id="ARBA00001946"/>
    </source>
</evidence>
<dbReference type="GO" id="GO:0000287">
    <property type="term" value="F:magnesium ion binding"/>
    <property type="evidence" value="ECO:0007669"/>
    <property type="project" value="UniProtKB-UniRule"/>
</dbReference>
<dbReference type="InterPro" id="IPR036691">
    <property type="entry name" value="Endo/exonu/phosph_ase_sf"/>
</dbReference>
<evidence type="ECO:0000313" key="13">
    <source>
        <dbReference type="Proteomes" id="UP001152795"/>
    </source>
</evidence>
<feature type="region of interest" description="Disordered" evidence="11">
    <location>
        <begin position="917"/>
        <end position="1630"/>
    </location>
</feature>
<evidence type="ECO:0000313" key="12">
    <source>
        <dbReference type="EMBL" id="CAB4009498.1"/>
    </source>
</evidence>
<comment type="subcellular location">
    <subcellularLocation>
        <location evidence="10">Mitochondrion</location>
    </subcellularLocation>
</comment>
<feature type="compositionally biased region" description="Basic and acidic residues" evidence="11">
    <location>
        <begin position="1538"/>
        <end position="1613"/>
    </location>
</feature>
<dbReference type="FunFam" id="3.40.718.10:FF:000003">
    <property type="entry name" value="Isocitrate dehydrogenase [NAD] subunit, mitochondrial"/>
    <property type="match status" value="1"/>
</dbReference>
<feature type="compositionally biased region" description="Basic and acidic residues" evidence="11">
    <location>
        <begin position="1183"/>
        <end position="1238"/>
    </location>
</feature>
<dbReference type="PROSITE" id="PS00470">
    <property type="entry name" value="IDH_IMDH"/>
    <property type="match status" value="1"/>
</dbReference>
<dbReference type="GO" id="GO:0006102">
    <property type="term" value="P:isocitrate metabolic process"/>
    <property type="evidence" value="ECO:0007669"/>
    <property type="project" value="TreeGrafter"/>
</dbReference>
<dbReference type="Pfam" id="PF00078">
    <property type="entry name" value="RVT_1"/>
    <property type="match status" value="2"/>
</dbReference>
<keyword evidence="5" id="KW-0479">Metal-binding</keyword>
<comment type="cofactor">
    <cofactor evidence="2">
        <name>Mg(2+)</name>
        <dbReference type="ChEBI" id="CHEBI:18420"/>
    </cofactor>
</comment>
<dbReference type="GO" id="GO:0006099">
    <property type="term" value="P:tricarboxylic acid cycle"/>
    <property type="evidence" value="ECO:0007669"/>
    <property type="project" value="UniProtKB-UniRule"/>
</dbReference>
<dbReference type="GO" id="GO:0005739">
    <property type="term" value="C:mitochondrion"/>
    <property type="evidence" value="ECO:0007669"/>
    <property type="project" value="UniProtKB-SubCell"/>
</dbReference>
<evidence type="ECO:0000256" key="1">
    <source>
        <dbReference type="ARBA" id="ARBA00001936"/>
    </source>
</evidence>
<name>A0A7D9EIV2_PARCT</name>
<keyword evidence="7 10" id="KW-0809">Transit peptide</keyword>
<keyword evidence="9" id="KW-0520">NAD</keyword>
<organism evidence="12 13">
    <name type="scientific">Paramuricea clavata</name>
    <name type="common">Red gorgonian</name>
    <name type="synonym">Violescent sea-whip</name>
    <dbReference type="NCBI Taxonomy" id="317549"/>
    <lineage>
        <taxon>Eukaryota</taxon>
        <taxon>Metazoa</taxon>
        <taxon>Cnidaria</taxon>
        <taxon>Anthozoa</taxon>
        <taxon>Octocorallia</taxon>
        <taxon>Malacalcyonacea</taxon>
        <taxon>Plexauridae</taxon>
        <taxon>Paramuricea</taxon>
    </lineage>
</organism>
<gene>
    <name evidence="12" type="ORF">PACLA_8A079752</name>
</gene>
<dbReference type="InterPro" id="IPR011049">
    <property type="entry name" value="Serralysin-like_metalloprot_C"/>
</dbReference>
<dbReference type="PROSITE" id="PS50878">
    <property type="entry name" value="RT_POL"/>
    <property type="match status" value="1"/>
</dbReference>
<dbReference type="Gene3D" id="3.60.10.10">
    <property type="entry name" value="Endonuclease/exonuclease/phosphatase"/>
    <property type="match status" value="1"/>
</dbReference>
<dbReference type="PANTHER" id="PTHR11835:SF34">
    <property type="entry name" value="ISOCITRATE DEHYDROGENASE [NAD] SUBUNIT ALPHA, MITOCHONDRIAL"/>
    <property type="match status" value="1"/>
</dbReference>
<dbReference type="InterPro" id="IPR000477">
    <property type="entry name" value="RT_dom"/>
</dbReference>
<evidence type="ECO:0000256" key="9">
    <source>
        <dbReference type="ARBA" id="ARBA00023027"/>
    </source>
</evidence>
<accession>A0A7D9EIV2</accession>
<dbReference type="Pfam" id="PF00180">
    <property type="entry name" value="Iso_dh"/>
    <property type="match status" value="1"/>
</dbReference>
<evidence type="ECO:0000256" key="6">
    <source>
        <dbReference type="ARBA" id="ARBA00022842"/>
    </source>
</evidence>
<dbReference type="SUPFAM" id="SSF56672">
    <property type="entry name" value="DNA/RNA polymerases"/>
    <property type="match status" value="2"/>
</dbReference>
<comment type="similarity">
    <text evidence="3 10">Belongs to the isocitrate and isopropylmalate dehydrogenases family.</text>
</comment>
<dbReference type="GO" id="GO:0051287">
    <property type="term" value="F:NAD binding"/>
    <property type="evidence" value="ECO:0007669"/>
    <property type="project" value="UniProtKB-UniRule"/>
</dbReference>
<keyword evidence="6" id="KW-0460">Magnesium</keyword>
<keyword evidence="10" id="KW-0496">Mitochondrion</keyword>
<dbReference type="GO" id="GO:0004449">
    <property type="term" value="F:isocitrate dehydrogenase (NAD+) activity"/>
    <property type="evidence" value="ECO:0007669"/>
    <property type="project" value="TreeGrafter"/>
</dbReference>
<evidence type="ECO:0000256" key="10">
    <source>
        <dbReference type="RuleBase" id="RU361266"/>
    </source>
</evidence>
<dbReference type="SMART" id="SM01329">
    <property type="entry name" value="Iso_dh"/>
    <property type="match status" value="1"/>
</dbReference>
<keyword evidence="4 10" id="KW-0816">Tricarboxylic acid cycle</keyword>
<feature type="compositionally biased region" description="Basic and acidic residues" evidence="11">
    <location>
        <begin position="1254"/>
        <end position="1363"/>
    </location>
</feature>
<keyword evidence="8" id="KW-0560">Oxidoreductase</keyword>
<evidence type="ECO:0000256" key="5">
    <source>
        <dbReference type="ARBA" id="ARBA00022723"/>
    </source>
</evidence>
<dbReference type="InterPro" id="IPR004434">
    <property type="entry name" value="Isocitrate_DH_NAD"/>
</dbReference>
<proteinExistence type="inferred from homology"/>
<dbReference type="NCBIfam" id="TIGR00175">
    <property type="entry name" value="mito_nad_idh"/>
    <property type="match status" value="1"/>
</dbReference>
<protein>
    <recommendedName>
        <fullName evidence="10">Isocitrate dehydrogenase [NAD] subunit, mitochondrial</fullName>
    </recommendedName>
</protein>
<dbReference type="SUPFAM" id="SSF57997">
    <property type="entry name" value="Tropomyosin"/>
    <property type="match status" value="2"/>
</dbReference>